<dbReference type="SUPFAM" id="SSF51971">
    <property type="entry name" value="Nucleotide-binding domain"/>
    <property type="match status" value="1"/>
</dbReference>
<comment type="caution">
    <text evidence="1">The sequence shown here is derived from an EMBL/GenBank/DDBJ whole genome shotgun (WGS) entry which is preliminary data.</text>
</comment>
<sequence>MTSALSLANQGFEVYLVEKDKELGGIARRIHYTLEGMDVQAYLRDIVRKVYQHPLIHVSTDATITEASGYVGNFITKVKSGGRVREIKHGIS</sequence>
<reference evidence="1" key="1">
    <citation type="journal article" date="2014" name="Front. Microbiol.">
        <title>High frequency of phylogenetically diverse reductive dehalogenase-homologous genes in deep subseafloor sedimentary metagenomes.</title>
        <authorList>
            <person name="Kawai M."/>
            <person name="Futagami T."/>
            <person name="Toyoda A."/>
            <person name="Takaki Y."/>
            <person name="Nishi S."/>
            <person name="Hori S."/>
            <person name="Arai W."/>
            <person name="Tsubouchi T."/>
            <person name="Morono Y."/>
            <person name="Uchiyama I."/>
            <person name="Ito T."/>
            <person name="Fujiyama A."/>
            <person name="Inagaki F."/>
            <person name="Takami H."/>
        </authorList>
    </citation>
    <scope>NUCLEOTIDE SEQUENCE</scope>
    <source>
        <strain evidence="1">Expedition CK06-06</strain>
    </source>
</reference>
<dbReference type="AlphaFoldDB" id="X0UUG2"/>
<dbReference type="InterPro" id="IPR036188">
    <property type="entry name" value="FAD/NAD-bd_sf"/>
</dbReference>
<protein>
    <recommendedName>
        <fullName evidence="2">Amine oxidase domain-containing protein</fullName>
    </recommendedName>
</protein>
<accession>X0UUG2</accession>
<dbReference type="Gene3D" id="3.50.50.60">
    <property type="entry name" value="FAD/NAD(P)-binding domain"/>
    <property type="match status" value="1"/>
</dbReference>
<evidence type="ECO:0000313" key="1">
    <source>
        <dbReference type="EMBL" id="GAF92090.1"/>
    </source>
</evidence>
<feature type="non-terminal residue" evidence="1">
    <location>
        <position position="92"/>
    </location>
</feature>
<gene>
    <name evidence="1" type="ORF">S01H1_31656</name>
</gene>
<organism evidence="1">
    <name type="scientific">marine sediment metagenome</name>
    <dbReference type="NCBI Taxonomy" id="412755"/>
    <lineage>
        <taxon>unclassified sequences</taxon>
        <taxon>metagenomes</taxon>
        <taxon>ecological metagenomes</taxon>
    </lineage>
</organism>
<dbReference type="EMBL" id="BARS01019545">
    <property type="protein sequence ID" value="GAF92090.1"/>
    <property type="molecule type" value="Genomic_DNA"/>
</dbReference>
<proteinExistence type="predicted"/>
<name>X0UUG2_9ZZZZ</name>
<evidence type="ECO:0008006" key="2">
    <source>
        <dbReference type="Google" id="ProtNLM"/>
    </source>
</evidence>